<reference evidence="2" key="1">
    <citation type="submission" date="2016-10" db="EMBL/GenBank/DDBJ databases">
        <authorList>
            <person name="Varghese N."/>
            <person name="Submissions S."/>
        </authorList>
    </citation>
    <scope>NUCLEOTIDE SEQUENCE [LARGE SCALE GENOMIC DNA]</scope>
    <source>
        <strain evidence="2">Nm44</strain>
    </source>
</reference>
<evidence type="ECO:0000313" key="1">
    <source>
        <dbReference type="EMBL" id="SFN09217.1"/>
    </source>
</evidence>
<dbReference type="AlphaFoldDB" id="A0A1I4W783"/>
<dbReference type="RefSeq" id="WP_177198219.1">
    <property type="nucleotide sequence ID" value="NZ_FOUB01000101.1"/>
</dbReference>
<sequence length="48" mass="5412">MKPQAAPLFTLMKVGLHMRRRARTVMPPLARDAMAHMTGARKVVPTRL</sequence>
<name>A0A1I4W783_9PROT</name>
<dbReference type="Proteomes" id="UP000183287">
    <property type="component" value="Unassembled WGS sequence"/>
</dbReference>
<dbReference type="EMBL" id="FOUB01000101">
    <property type="protein sequence ID" value="SFN09217.1"/>
    <property type="molecule type" value="Genomic_DNA"/>
</dbReference>
<accession>A0A1I4W783</accession>
<protein>
    <submittedName>
        <fullName evidence="1">Uncharacterized protein</fullName>
    </submittedName>
</protein>
<keyword evidence="2" id="KW-1185">Reference proteome</keyword>
<organism evidence="1 2">
    <name type="scientific">Nitrosomonas communis</name>
    <dbReference type="NCBI Taxonomy" id="44574"/>
    <lineage>
        <taxon>Bacteria</taxon>
        <taxon>Pseudomonadati</taxon>
        <taxon>Pseudomonadota</taxon>
        <taxon>Betaproteobacteria</taxon>
        <taxon>Nitrosomonadales</taxon>
        <taxon>Nitrosomonadaceae</taxon>
        <taxon>Nitrosomonas</taxon>
    </lineage>
</organism>
<gene>
    <name evidence="1" type="ORF">SAMN05421863_11011</name>
</gene>
<proteinExistence type="predicted"/>
<evidence type="ECO:0000313" key="2">
    <source>
        <dbReference type="Proteomes" id="UP000183287"/>
    </source>
</evidence>